<dbReference type="Pfam" id="PF00580">
    <property type="entry name" value="UvrD-helicase"/>
    <property type="match status" value="1"/>
</dbReference>
<evidence type="ECO:0000313" key="13">
    <source>
        <dbReference type="Proteomes" id="UP000199433"/>
    </source>
</evidence>
<evidence type="ECO:0000256" key="8">
    <source>
        <dbReference type="ARBA" id="ARBA00048988"/>
    </source>
</evidence>
<name>A0A1G9GEW3_9LACT</name>
<evidence type="ECO:0000256" key="3">
    <source>
        <dbReference type="ARBA" id="ARBA00022806"/>
    </source>
</evidence>
<dbReference type="PROSITE" id="PS51217">
    <property type="entry name" value="UVRD_HELICASE_CTER"/>
    <property type="match status" value="1"/>
</dbReference>
<evidence type="ECO:0000256" key="2">
    <source>
        <dbReference type="ARBA" id="ARBA00022801"/>
    </source>
</evidence>
<evidence type="ECO:0000313" key="12">
    <source>
        <dbReference type="EMBL" id="SDK99210.1"/>
    </source>
</evidence>
<dbReference type="InterPro" id="IPR000212">
    <property type="entry name" value="DNA_helicase_UvrD/REP"/>
</dbReference>
<keyword evidence="1 9" id="KW-0547">Nucleotide-binding</keyword>
<dbReference type="PANTHER" id="PTHR11070:SF2">
    <property type="entry name" value="ATP-DEPENDENT DNA HELICASE SRS2"/>
    <property type="match status" value="1"/>
</dbReference>
<sequence length="393" mass="45901">MIISCHRLLINDPDKRNQLMNRYDYYLIDEFQDTNIIQAEIFYMLSSRTNNICVVGDDDQSIYGFRGADNLIFQNFQTTYTSSQVIYLNKNYRSLPFVIKGASQLISKNENRIQKEFLTHRFGKGKILISEEASLFNETNNVIKSIKELRDNGVPLNNIGVLYRVNRLASGLITLLEKEGIPYYTAKLPKDIHSGLVFGDIESYYRLSSGHGTKNDLLRIINRPSRYLKKDKLYNSGLGKKEILNALIKGEKEQYRIKGIIDKIDQLFKDLSKLKQLKPADFLDYLNFQMYYLEALDETSYFLNKEENTWRNEFFILREEAEMYESFEEWFVAIIRDKEKRKIEIADNKEKGVYLSTFHGAKGLQWEKVFIIAANERITQVSHPNQTLESLSA</sequence>
<dbReference type="PANTHER" id="PTHR11070">
    <property type="entry name" value="UVRD / RECB / PCRA DNA HELICASE FAMILY MEMBER"/>
    <property type="match status" value="1"/>
</dbReference>
<proteinExistence type="predicted"/>
<protein>
    <recommendedName>
        <fullName evidence="7">DNA 3'-5' helicase</fullName>
        <ecNumber evidence="7">5.6.2.4</ecNumber>
    </recommendedName>
</protein>
<keyword evidence="13" id="KW-1185">Reference proteome</keyword>
<dbReference type="InterPro" id="IPR014016">
    <property type="entry name" value="UvrD-like_ATP-bd"/>
</dbReference>
<dbReference type="CDD" id="cd17932">
    <property type="entry name" value="DEXQc_UvrD"/>
    <property type="match status" value="1"/>
</dbReference>
<evidence type="ECO:0000256" key="5">
    <source>
        <dbReference type="ARBA" id="ARBA00023235"/>
    </source>
</evidence>
<dbReference type="GO" id="GO:0003677">
    <property type="term" value="F:DNA binding"/>
    <property type="evidence" value="ECO:0007669"/>
    <property type="project" value="InterPro"/>
</dbReference>
<dbReference type="AlphaFoldDB" id="A0A1G9GEW3"/>
<reference evidence="13" key="1">
    <citation type="submission" date="2016-10" db="EMBL/GenBank/DDBJ databases">
        <authorList>
            <person name="Varghese N."/>
            <person name="Submissions S."/>
        </authorList>
    </citation>
    <scope>NUCLEOTIDE SEQUENCE [LARGE SCALE GENOMIC DNA]</scope>
    <source>
        <strain evidence="13">DSM 19181</strain>
    </source>
</reference>
<dbReference type="EMBL" id="FNFK01000111">
    <property type="protein sequence ID" value="SDK99210.1"/>
    <property type="molecule type" value="Genomic_DNA"/>
</dbReference>
<evidence type="ECO:0000256" key="6">
    <source>
        <dbReference type="ARBA" id="ARBA00034617"/>
    </source>
</evidence>
<dbReference type="InterPro" id="IPR014017">
    <property type="entry name" value="DNA_helicase_UvrD-like_C"/>
</dbReference>
<keyword evidence="3 9" id="KW-0347">Helicase</keyword>
<dbReference type="InterPro" id="IPR027417">
    <property type="entry name" value="P-loop_NTPase"/>
</dbReference>
<comment type="catalytic activity">
    <reaction evidence="6">
        <text>Couples ATP hydrolysis with the unwinding of duplex DNA by translocating in the 3'-5' direction.</text>
        <dbReference type="EC" id="5.6.2.4"/>
    </reaction>
</comment>
<keyword evidence="5" id="KW-0413">Isomerase</keyword>
<dbReference type="PROSITE" id="PS51198">
    <property type="entry name" value="UVRD_HELICASE_ATP_BIND"/>
    <property type="match status" value="1"/>
</dbReference>
<evidence type="ECO:0000256" key="4">
    <source>
        <dbReference type="ARBA" id="ARBA00022840"/>
    </source>
</evidence>
<evidence type="ECO:0000256" key="1">
    <source>
        <dbReference type="ARBA" id="ARBA00022741"/>
    </source>
</evidence>
<evidence type="ECO:0000259" key="11">
    <source>
        <dbReference type="PROSITE" id="PS51217"/>
    </source>
</evidence>
<evidence type="ECO:0000256" key="9">
    <source>
        <dbReference type="PROSITE-ProRule" id="PRU00560"/>
    </source>
</evidence>
<dbReference type="STRING" id="426701.SAMN04488098_11111"/>
<gene>
    <name evidence="12" type="ORF">SAMN04488098_11111</name>
</gene>
<evidence type="ECO:0000256" key="7">
    <source>
        <dbReference type="ARBA" id="ARBA00034808"/>
    </source>
</evidence>
<dbReference type="Pfam" id="PF13361">
    <property type="entry name" value="UvrD_C"/>
    <property type="match status" value="1"/>
</dbReference>
<feature type="domain" description="UvrD-like helicase C-terminal" evidence="11">
    <location>
        <begin position="96"/>
        <end position="363"/>
    </location>
</feature>
<dbReference type="GO" id="GO:0005524">
    <property type="term" value="F:ATP binding"/>
    <property type="evidence" value="ECO:0007669"/>
    <property type="project" value="UniProtKB-UniRule"/>
</dbReference>
<dbReference type="GO" id="GO:0043138">
    <property type="term" value="F:3'-5' DNA helicase activity"/>
    <property type="evidence" value="ECO:0007669"/>
    <property type="project" value="UniProtKB-EC"/>
</dbReference>
<dbReference type="Gene3D" id="1.10.486.10">
    <property type="entry name" value="PCRA, domain 4"/>
    <property type="match status" value="1"/>
</dbReference>
<dbReference type="SUPFAM" id="SSF52540">
    <property type="entry name" value="P-loop containing nucleoside triphosphate hydrolases"/>
    <property type="match status" value="1"/>
</dbReference>
<dbReference type="GO" id="GO:0016887">
    <property type="term" value="F:ATP hydrolysis activity"/>
    <property type="evidence" value="ECO:0007669"/>
    <property type="project" value="RHEA"/>
</dbReference>
<comment type="caution">
    <text evidence="9">Lacks conserved residue(s) required for the propagation of feature annotation.</text>
</comment>
<organism evidence="12 13">
    <name type="scientific">Alkalibacterium thalassium</name>
    <dbReference type="NCBI Taxonomy" id="426701"/>
    <lineage>
        <taxon>Bacteria</taxon>
        <taxon>Bacillati</taxon>
        <taxon>Bacillota</taxon>
        <taxon>Bacilli</taxon>
        <taxon>Lactobacillales</taxon>
        <taxon>Carnobacteriaceae</taxon>
        <taxon>Alkalibacterium</taxon>
    </lineage>
</organism>
<evidence type="ECO:0000259" key="10">
    <source>
        <dbReference type="PROSITE" id="PS51198"/>
    </source>
</evidence>
<keyword evidence="2 9" id="KW-0378">Hydrolase</keyword>
<dbReference type="GO" id="GO:0000725">
    <property type="term" value="P:recombinational repair"/>
    <property type="evidence" value="ECO:0007669"/>
    <property type="project" value="TreeGrafter"/>
</dbReference>
<accession>A0A1G9GEW3</accession>
<comment type="catalytic activity">
    <reaction evidence="8">
        <text>ATP + H2O = ADP + phosphate + H(+)</text>
        <dbReference type="Rhea" id="RHEA:13065"/>
        <dbReference type="ChEBI" id="CHEBI:15377"/>
        <dbReference type="ChEBI" id="CHEBI:15378"/>
        <dbReference type="ChEBI" id="CHEBI:30616"/>
        <dbReference type="ChEBI" id="CHEBI:43474"/>
        <dbReference type="ChEBI" id="CHEBI:456216"/>
        <dbReference type="EC" id="5.6.2.4"/>
    </reaction>
</comment>
<dbReference type="Proteomes" id="UP000199433">
    <property type="component" value="Unassembled WGS sequence"/>
</dbReference>
<dbReference type="Gene3D" id="3.40.50.300">
    <property type="entry name" value="P-loop containing nucleotide triphosphate hydrolases"/>
    <property type="match status" value="2"/>
</dbReference>
<dbReference type="EC" id="5.6.2.4" evidence="7"/>
<keyword evidence="4 9" id="KW-0067">ATP-binding</keyword>
<feature type="domain" description="UvrD-like helicase ATP-binding" evidence="10">
    <location>
        <begin position="1"/>
        <end position="95"/>
    </location>
</feature>